<dbReference type="GO" id="GO:0046047">
    <property type="term" value="P:TTP catabolic process"/>
    <property type="evidence" value="ECO:0007669"/>
    <property type="project" value="TreeGrafter"/>
</dbReference>
<dbReference type="Gene3D" id="1.10.287.1080">
    <property type="entry name" value="MazG-like"/>
    <property type="match status" value="2"/>
</dbReference>
<evidence type="ECO:0000256" key="3">
    <source>
        <dbReference type="ARBA" id="ARBA00066372"/>
    </source>
</evidence>
<keyword evidence="7" id="KW-1185">Reference proteome</keyword>
<dbReference type="GO" id="GO:0046081">
    <property type="term" value="P:dUTP catabolic process"/>
    <property type="evidence" value="ECO:0007669"/>
    <property type="project" value="TreeGrafter"/>
</dbReference>
<dbReference type="InterPro" id="IPR048011">
    <property type="entry name" value="NTP-PPase_MazG-like_C"/>
</dbReference>
<dbReference type="EMBL" id="RBWY01000001">
    <property type="protein sequence ID" value="RKS87170.1"/>
    <property type="molecule type" value="Genomic_DNA"/>
</dbReference>
<comment type="caution">
    <text evidence="6">The sequence shown here is derived from an EMBL/GenBank/DDBJ whole genome shotgun (WGS) entry which is preliminary data.</text>
</comment>
<dbReference type="AlphaFoldDB" id="A0A495RIN7"/>
<evidence type="ECO:0000256" key="4">
    <source>
        <dbReference type="ARBA" id="ARBA00074799"/>
    </source>
</evidence>
<dbReference type="GO" id="GO:0047693">
    <property type="term" value="F:ATP diphosphatase activity"/>
    <property type="evidence" value="ECO:0007669"/>
    <property type="project" value="UniProtKB-EC"/>
</dbReference>
<evidence type="ECO:0000259" key="5">
    <source>
        <dbReference type="Pfam" id="PF03819"/>
    </source>
</evidence>
<reference evidence="6 7" key="1">
    <citation type="submission" date="2018-10" db="EMBL/GenBank/DDBJ databases">
        <title>Genomic Encyclopedia of Type Strains, Phase IV (KMG-IV): sequencing the most valuable type-strain genomes for metagenomic binning, comparative biology and taxonomic classification.</title>
        <authorList>
            <person name="Goeker M."/>
        </authorList>
    </citation>
    <scope>NUCLEOTIDE SEQUENCE [LARGE SCALE GENOMIC DNA]</scope>
    <source>
        <strain evidence="6 7">DSM 22228</strain>
    </source>
</reference>
<dbReference type="GO" id="GO:0006950">
    <property type="term" value="P:response to stress"/>
    <property type="evidence" value="ECO:0007669"/>
    <property type="project" value="UniProtKB-ARBA"/>
</dbReference>
<dbReference type="InterPro" id="IPR011551">
    <property type="entry name" value="NTP_PyrPHydrolase_MazG"/>
</dbReference>
<dbReference type="NCBIfam" id="TIGR00444">
    <property type="entry name" value="mazG"/>
    <property type="match status" value="1"/>
</dbReference>
<dbReference type="InterPro" id="IPR048015">
    <property type="entry name" value="NTP-PPase_MazG-like_N"/>
</dbReference>
<dbReference type="RefSeq" id="WP_211324585.1">
    <property type="nucleotide sequence ID" value="NZ_RBWY01000001.1"/>
</dbReference>
<dbReference type="InterPro" id="IPR004518">
    <property type="entry name" value="MazG-like_dom"/>
</dbReference>
<comment type="catalytic activity">
    <reaction evidence="1">
        <text>ATP + H2O = AMP + diphosphate + H(+)</text>
        <dbReference type="Rhea" id="RHEA:14245"/>
        <dbReference type="ChEBI" id="CHEBI:15377"/>
        <dbReference type="ChEBI" id="CHEBI:15378"/>
        <dbReference type="ChEBI" id="CHEBI:30616"/>
        <dbReference type="ChEBI" id="CHEBI:33019"/>
        <dbReference type="ChEBI" id="CHEBI:456215"/>
        <dbReference type="EC" id="3.6.1.8"/>
    </reaction>
</comment>
<accession>A0A495RIN7</accession>
<gene>
    <name evidence="6" type="ORF">DES39_0387</name>
</gene>
<protein>
    <recommendedName>
        <fullName evidence="4">Nucleoside triphosphate pyrophosphohydrolase</fullName>
        <ecNumber evidence="3">3.6.1.8</ecNumber>
    </recommendedName>
</protein>
<organism evidence="6 7">
    <name type="scientific">Orbus hercynius</name>
    <dbReference type="NCBI Taxonomy" id="593135"/>
    <lineage>
        <taxon>Bacteria</taxon>
        <taxon>Pseudomonadati</taxon>
        <taxon>Pseudomonadota</taxon>
        <taxon>Gammaproteobacteria</taxon>
        <taxon>Orbales</taxon>
        <taxon>Orbaceae</taxon>
        <taxon>Orbus</taxon>
    </lineage>
</organism>
<dbReference type="SUPFAM" id="SSF101386">
    <property type="entry name" value="all-alpha NTP pyrophosphatases"/>
    <property type="match status" value="2"/>
</dbReference>
<dbReference type="Proteomes" id="UP000278542">
    <property type="component" value="Unassembled WGS sequence"/>
</dbReference>
<evidence type="ECO:0000313" key="7">
    <source>
        <dbReference type="Proteomes" id="UP000278542"/>
    </source>
</evidence>
<evidence type="ECO:0000313" key="6">
    <source>
        <dbReference type="EMBL" id="RKS87170.1"/>
    </source>
</evidence>
<feature type="domain" description="NTP pyrophosphohydrolase MazG-like" evidence="5">
    <location>
        <begin position="27"/>
        <end position="100"/>
    </location>
</feature>
<evidence type="ECO:0000256" key="2">
    <source>
        <dbReference type="ARBA" id="ARBA00061115"/>
    </source>
</evidence>
<dbReference type="Pfam" id="PF03819">
    <property type="entry name" value="MazG"/>
    <property type="match status" value="2"/>
</dbReference>
<dbReference type="EC" id="3.6.1.8" evidence="3"/>
<dbReference type="FunFam" id="1.10.287.1080:FF:000003">
    <property type="entry name" value="Nucleoside triphosphate pyrophosphohydrolase"/>
    <property type="match status" value="1"/>
</dbReference>
<comment type="similarity">
    <text evidence="2">Belongs to the nucleoside triphosphate pyrophosphohydrolase family.</text>
</comment>
<dbReference type="GO" id="GO:0046061">
    <property type="term" value="P:dATP catabolic process"/>
    <property type="evidence" value="ECO:0007669"/>
    <property type="project" value="TreeGrafter"/>
</dbReference>
<name>A0A495RIN7_9GAMM</name>
<sequence length="266" mass="31202">MQSIEKLFNIMTKLRDPVSGCEWDRVQTFDSIKGHTLEECYEVLHAIEQRDFVELKNELGDLLFQIIFYAEMAKEQQYFTFDDICDGLAQKLTRRHPHIFAEQPTAKVQSANAQWEVLKQQERIAKQQFSILDDIPLALPALMRAEKMQKRCASVGFDWQSLPPVIDKIKEELVEVQVELSQQPMQLDRVEEEIGDLLFSVVNLTRHMGFKAELTLHKASQKFEQRFRQIEDYFAQQHRPLNEVSLDEMEQAWQDIKSNESQNNLV</sequence>
<dbReference type="GO" id="GO:0046052">
    <property type="term" value="P:UTP catabolic process"/>
    <property type="evidence" value="ECO:0007669"/>
    <property type="project" value="TreeGrafter"/>
</dbReference>
<dbReference type="GO" id="GO:0006203">
    <property type="term" value="P:dGTP catabolic process"/>
    <property type="evidence" value="ECO:0007669"/>
    <property type="project" value="TreeGrafter"/>
</dbReference>
<dbReference type="FunFam" id="1.10.287.1080:FF:000001">
    <property type="entry name" value="Nucleoside triphosphate pyrophosphohydrolase"/>
    <property type="match status" value="1"/>
</dbReference>
<dbReference type="GO" id="GO:0046076">
    <property type="term" value="P:dTTP catabolic process"/>
    <property type="evidence" value="ECO:0007669"/>
    <property type="project" value="TreeGrafter"/>
</dbReference>
<feature type="domain" description="NTP pyrophosphohydrolase MazG-like" evidence="5">
    <location>
        <begin position="167"/>
        <end position="226"/>
    </location>
</feature>
<dbReference type="PANTHER" id="PTHR30522">
    <property type="entry name" value="NUCLEOSIDE TRIPHOSPHATE PYROPHOSPHOHYDROLASE"/>
    <property type="match status" value="1"/>
</dbReference>
<dbReference type="NCBIfam" id="NF007113">
    <property type="entry name" value="PRK09562.1"/>
    <property type="match status" value="1"/>
</dbReference>
<proteinExistence type="inferred from homology"/>
<dbReference type="CDD" id="cd11528">
    <property type="entry name" value="NTP-PPase_MazG_Nterm"/>
    <property type="match status" value="1"/>
</dbReference>
<dbReference type="CDD" id="cd11529">
    <property type="entry name" value="NTP-PPase_MazG_Cterm"/>
    <property type="match status" value="1"/>
</dbReference>
<evidence type="ECO:0000256" key="1">
    <source>
        <dbReference type="ARBA" id="ARBA00052141"/>
    </source>
</evidence>
<dbReference type="PANTHER" id="PTHR30522:SF0">
    <property type="entry name" value="NUCLEOSIDE TRIPHOSPHATE PYROPHOSPHOHYDROLASE"/>
    <property type="match status" value="1"/>
</dbReference>